<dbReference type="AlphaFoldDB" id="A0A6B1DVM6"/>
<dbReference type="Gene3D" id="3.30.530.20">
    <property type="match status" value="1"/>
</dbReference>
<dbReference type="InterPro" id="IPR023393">
    <property type="entry name" value="START-like_dom_sf"/>
</dbReference>
<dbReference type="Pfam" id="PF10604">
    <property type="entry name" value="Polyketide_cyc2"/>
    <property type="match status" value="1"/>
</dbReference>
<sequence length="138" mass="15385">MARVISTSETIRKSPAEVWEVLTDWPKATAWMPSVMSMQAEGPTQVGTKINYKTRRDTFHSTITELDEGRKLTLRTEHGSVTADYTYDLVGVAEGTKVSLNATCELSGHQWFGPILRLMMRCTDGSQIKKLKSMAEAS</sequence>
<name>A0A6B1DVM6_9CHLR</name>
<dbReference type="SUPFAM" id="SSF55961">
    <property type="entry name" value="Bet v1-like"/>
    <property type="match status" value="1"/>
</dbReference>
<proteinExistence type="predicted"/>
<dbReference type="InterPro" id="IPR019587">
    <property type="entry name" value="Polyketide_cyclase/dehydratase"/>
</dbReference>
<organism evidence="1">
    <name type="scientific">Caldilineaceae bacterium SB0662_bin_9</name>
    <dbReference type="NCBI Taxonomy" id="2605258"/>
    <lineage>
        <taxon>Bacteria</taxon>
        <taxon>Bacillati</taxon>
        <taxon>Chloroflexota</taxon>
        <taxon>Caldilineae</taxon>
        <taxon>Caldilineales</taxon>
        <taxon>Caldilineaceae</taxon>
    </lineage>
</organism>
<accession>A0A6B1DVM6</accession>
<gene>
    <name evidence="1" type="ORF">F4Y08_08850</name>
</gene>
<dbReference type="EMBL" id="VXPY01000061">
    <property type="protein sequence ID" value="MYD90424.1"/>
    <property type="molecule type" value="Genomic_DNA"/>
</dbReference>
<protein>
    <recommendedName>
        <fullName evidence="2">SRPBCC family protein</fullName>
    </recommendedName>
</protein>
<reference evidence="1" key="1">
    <citation type="submission" date="2019-09" db="EMBL/GenBank/DDBJ databases">
        <title>Characterisation of the sponge microbiome using genome-centric metagenomics.</title>
        <authorList>
            <person name="Engelberts J.P."/>
            <person name="Robbins S.J."/>
            <person name="De Goeij J.M."/>
            <person name="Aranda M."/>
            <person name="Bell S.C."/>
            <person name="Webster N.S."/>
        </authorList>
    </citation>
    <scope>NUCLEOTIDE SEQUENCE</scope>
    <source>
        <strain evidence="1">SB0662_bin_9</strain>
    </source>
</reference>
<comment type="caution">
    <text evidence="1">The sequence shown here is derived from an EMBL/GenBank/DDBJ whole genome shotgun (WGS) entry which is preliminary data.</text>
</comment>
<evidence type="ECO:0008006" key="2">
    <source>
        <dbReference type="Google" id="ProtNLM"/>
    </source>
</evidence>
<evidence type="ECO:0000313" key="1">
    <source>
        <dbReference type="EMBL" id="MYD90424.1"/>
    </source>
</evidence>